<dbReference type="PANTHER" id="PTHR28641:SF1">
    <property type="entry name" value="MALONYL-COA DECARBOXYLASE, MITOCHONDRIAL"/>
    <property type="match status" value="1"/>
</dbReference>
<dbReference type="GO" id="GO:0005782">
    <property type="term" value="C:peroxisomal matrix"/>
    <property type="evidence" value="ECO:0007669"/>
    <property type="project" value="TreeGrafter"/>
</dbReference>
<dbReference type="GO" id="GO:0006085">
    <property type="term" value="P:acetyl-CoA biosynthetic process"/>
    <property type="evidence" value="ECO:0007669"/>
    <property type="project" value="TreeGrafter"/>
</dbReference>
<dbReference type="GO" id="GO:2001294">
    <property type="term" value="P:malonyl-CoA catabolic process"/>
    <property type="evidence" value="ECO:0007669"/>
    <property type="project" value="TreeGrafter"/>
</dbReference>
<protein>
    <submittedName>
        <fullName evidence="2">Malonyl-CoA decarboxylase</fullName>
    </submittedName>
</protein>
<dbReference type="GO" id="GO:0006633">
    <property type="term" value="P:fatty acid biosynthetic process"/>
    <property type="evidence" value="ECO:0007669"/>
    <property type="project" value="InterPro"/>
</dbReference>
<dbReference type="GO" id="GO:0005759">
    <property type="term" value="C:mitochondrial matrix"/>
    <property type="evidence" value="ECO:0007669"/>
    <property type="project" value="TreeGrafter"/>
</dbReference>
<reference evidence="2" key="1">
    <citation type="submission" date="2025-08" db="UniProtKB">
        <authorList>
            <consortium name="Ensembl"/>
        </authorList>
    </citation>
    <scope>IDENTIFICATION</scope>
</reference>
<dbReference type="InterPro" id="IPR038917">
    <property type="entry name" value="Malonyl_CoA_deC"/>
</dbReference>
<dbReference type="PANTHER" id="PTHR28641">
    <property type="match status" value="1"/>
</dbReference>
<sequence>MLSEWFSVGLLKLERITWKSPCELLQKISQYETIHPVRNWTDIKHRVGPYRRCHAFTSGAMPGEPLVFLHEALTEEIPDNIQVRYPAHPPYSFDENKIKAAIFYSISSTQVGLQGEELGYYLIKQVVRELQSEFPSLDQFSSLSPIFGFRVWLLGLLNQQRNDGRGRKILMDTEWQEIERLVGSPAPERLHKLLSTNEWVRSEQLMDILKPILMRLCSWFLYGEKHRSYALNQAANFHLQNGATMWRLNWKADMSPRGISASCGMMVNYRYFLPDIGANSAKYLRTKVIQASEQILNLVSQFQKNSKL</sequence>
<evidence type="ECO:0000313" key="3">
    <source>
        <dbReference type="Proteomes" id="UP000694620"/>
    </source>
</evidence>
<dbReference type="Gene3D" id="3.40.630.150">
    <property type="entry name" value="Malonyl-CoA decarboxylase, catalytic domain"/>
    <property type="match status" value="1"/>
</dbReference>
<accession>A0A8C4XD89</accession>
<dbReference type="Pfam" id="PF05292">
    <property type="entry name" value="MCD"/>
    <property type="match status" value="1"/>
</dbReference>
<keyword evidence="3" id="KW-1185">Reference proteome</keyword>
<reference evidence="2" key="2">
    <citation type="submission" date="2025-09" db="UniProtKB">
        <authorList>
            <consortium name="Ensembl"/>
        </authorList>
    </citation>
    <scope>IDENTIFICATION</scope>
</reference>
<proteinExistence type="predicted"/>
<dbReference type="InterPro" id="IPR007956">
    <property type="entry name" value="Malonyl_CoA_deC_C"/>
</dbReference>
<dbReference type="FunFam" id="3.40.630.150:FF:000001">
    <property type="entry name" value="Malonyl-CoA decarboxylase, mitochondrial"/>
    <property type="match status" value="1"/>
</dbReference>
<dbReference type="GeneTree" id="ENSGT00390000005410"/>
<dbReference type="Proteomes" id="UP000694620">
    <property type="component" value="Unassembled WGS sequence"/>
</dbReference>
<evidence type="ECO:0000259" key="1">
    <source>
        <dbReference type="Pfam" id="PF05292"/>
    </source>
</evidence>
<evidence type="ECO:0000313" key="2">
    <source>
        <dbReference type="Ensembl" id="ENSECRP00000023429.1"/>
    </source>
</evidence>
<name>A0A8C4XD89_ERPCA</name>
<dbReference type="Ensembl" id="ENSECRT00000023933.1">
    <property type="protein sequence ID" value="ENSECRP00000023429.1"/>
    <property type="gene ID" value="ENSECRG00000015786.1"/>
</dbReference>
<feature type="domain" description="Malonyl-CoA decarboxylase C-terminal" evidence="1">
    <location>
        <begin position="9"/>
        <end position="271"/>
    </location>
</feature>
<dbReference type="InterPro" id="IPR042303">
    <property type="entry name" value="Malonyl_CoA_deC_C_sf"/>
</dbReference>
<organism evidence="2 3">
    <name type="scientific">Erpetoichthys calabaricus</name>
    <name type="common">Rope fish</name>
    <name type="synonym">Calamoichthys calabaricus</name>
    <dbReference type="NCBI Taxonomy" id="27687"/>
    <lineage>
        <taxon>Eukaryota</taxon>
        <taxon>Metazoa</taxon>
        <taxon>Chordata</taxon>
        <taxon>Craniata</taxon>
        <taxon>Vertebrata</taxon>
        <taxon>Euteleostomi</taxon>
        <taxon>Actinopterygii</taxon>
        <taxon>Polypteriformes</taxon>
        <taxon>Polypteridae</taxon>
        <taxon>Erpetoichthys</taxon>
    </lineage>
</organism>
<dbReference type="GO" id="GO:0050080">
    <property type="term" value="F:malonyl-CoA decarboxylase activity"/>
    <property type="evidence" value="ECO:0007669"/>
    <property type="project" value="InterPro"/>
</dbReference>
<dbReference type="AlphaFoldDB" id="A0A8C4XD89"/>